<dbReference type="Proteomes" id="UP001595075">
    <property type="component" value="Unassembled WGS sequence"/>
</dbReference>
<evidence type="ECO:0000313" key="1">
    <source>
        <dbReference type="EMBL" id="KAL2071333.1"/>
    </source>
</evidence>
<dbReference type="EMBL" id="JAZHXI010000005">
    <property type="protein sequence ID" value="KAL2071333.1"/>
    <property type="molecule type" value="Genomic_DNA"/>
</dbReference>
<name>A0ABR4CPR0_9HELO</name>
<comment type="caution">
    <text evidence="1">The sequence shown here is derived from an EMBL/GenBank/DDBJ whole genome shotgun (WGS) entry which is preliminary data.</text>
</comment>
<protein>
    <submittedName>
        <fullName evidence="1">Uncharacterized protein</fullName>
    </submittedName>
</protein>
<gene>
    <name evidence="1" type="ORF">VTL71DRAFT_12568</name>
</gene>
<organism evidence="1 2">
    <name type="scientific">Oculimacula yallundae</name>
    <dbReference type="NCBI Taxonomy" id="86028"/>
    <lineage>
        <taxon>Eukaryota</taxon>
        <taxon>Fungi</taxon>
        <taxon>Dikarya</taxon>
        <taxon>Ascomycota</taxon>
        <taxon>Pezizomycotina</taxon>
        <taxon>Leotiomycetes</taxon>
        <taxon>Helotiales</taxon>
        <taxon>Ploettnerulaceae</taxon>
        <taxon>Oculimacula</taxon>
    </lineage>
</organism>
<evidence type="ECO:0000313" key="2">
    <source>
        <dbReference type="Proteomes" id="UP001595075"/>
    </source>
</evidence>
<sequence length="8" mass="867">MAIPPLEP</sequence>
<proteinExistence type="predicted"/>
<reference evidence="1 2" key="1">
    <citation type="journal article" date="2024" name="Commun. Biol.">
        <title>Comparative genomic analysis of thermophilic fungi reveals convergent evolutionary adaptations and gene losses.</title>
        <authorList>
            <person name="Steindorff A.S."/>
            <person name="Aguilar-Pontes M.V."/>
            <person name="Robinson A.J."/>
            <person name="Andreopoulos B."/>
            <person name="LaButti K."/>
            <person name="Kuo A."/>
            <person name="Mondo S."/>
            <person name="Riley R."/>
            <person name="Otillar R."/>
            <person name="Haridas S."/>
            <person name="Lipzen A."/>
            <person name="Grimwood J."/>
            <person name="Schmutz J."/>
            <person name="Clum A."/>
            <person name="Reid I.D."/>
            <person name="Moisan M.C."/>
            <person name="Butler G."/>
            <person name="Nguyen T.T.M."/>
            <person name="Dewar K."/>
            <person name="Conant G."/>
            <person name="Drula E."/>
            <person name="Henrissat B."/>
            <person name="Hansel C."/>
            <person name="Singer S."/>
            <person name="Hutchinson M.I."/>
            <person name="de Vries R.P."/>
            <person name="Natvig D.O."/>
            <person name="Powell A.J."/>
            <person name="Tsang A."/>
            <person name="Grigoriev I.V."/>
        </authorList>
    </citation>
    <scope>NUCLEOTIDE SEQUENCE [LARGE SCALE GENOMIC DNA]</scope>
    <source>
        <strain evidence="1 2">CBS 494.80</strain>
    </source>
</reference>
<keyword evidence="2" id="KW-1185">Reference proteome</keyword>
<accession>A0ABR4CPR0</accession>